<keyword evidence="2" id="KW-1185">Reference proteome</keyword>
<reference evidence="1" key="1">
    <citation type="submission" date="2021-06" db="EMBL/GenBank/DDBJ databases">
        <authorList>
            <person name="Kallberg Y."/>
            <person name="Tangrot J."/>
            <person name="Rosling A."/>
        </authorList>
    </citation>
    <scope>NUCLEOTIDE SEQUENCE</scope>
    <source>
        <strain evidence="1">MA461A</strain>
    </source>
</reference>
<accession>A0ACA9SZH2</accession>
<sequence>NDDSGALGSWFAFNAIGLFPLAGTDIYLINSPHFDRVTIKLSPQITFTILAYNLTYETHVNPYVQSVKINGINWKKTWFRHSDIAKGAIMELFMGPNPSKVWGVVGENEDKINIEDRV</sequence>
<comment type="caution">
    <text evidence="1">The sequence shown here is derived from an EMBL/GenBank/DDBJ whole genome shotgun (WGS) entry which is preliminary data.</text>
</comment>
<dbReference type="Proteomes" id="UP000789920">
    <property type="component" value="Unassembled WGS sequence"/>
</dbReference>
<dbReference type="EMBL" id="CAJVQC010168036">
    <property type="protein sequence ID" value="CAG8849916.1"/>
    <property type="molecule type" value="Genomic_DNA"/>
</dbReference>
<feature type="non-terminal residue" evidence="1">
    <location>
        <position position="1"/>
    </location>
</feature>
<name>A0ACA9SZH2_9GLOM</name>
<feature type="non-terminal residue" evidence="1">
    <location>
        <position position="118"/>
    </location>
</feature>
<gene>
    <name evidence="1" type="ORF">RPERSI_LOCUS35838</name>
</gene>
<proteinExistence type="predicted"/>
<protein>
    <submittedName>
        <fullName evidence="1">4397_t:CDS:1</fullName>
    </submittedName>
</protein>
<evidence type="ECO:0000313" key="2">
    <source>
        <dbReference type="Proteomes" id="UP000789920"/>
    </source>
</evidence>
<organism evidence="1 2">
    <name type="scientific">Racocetra persica</name>
    <dbReference type="NCBI Taxonomy" id="160502"/>
    <lineage>
        <taxon>Eukaryota</taxon>
        <taxon>Fungi</taxon>
        <taxon>Fungi incertae sedis</taxon>
        <taxon>Mucoromycota</taxon>
        <taxon>Glomeromycotina</taxon>
        <taxon>Glomeromycetes</taxon>
        <taxon>Diversisporales</taxon>
        <taxon>Gigasporaceae</taxon>
        <taxon>Racocetra</taxon>
    </lineage>
</organism>
<evidence type="ECO:0000313" key="1">
    <source>
        <dbReference type="EMBL" id="CAG8849916.1"/>
    </source>
</evidence>